<keyword evidence="3" id="KW-1185">Reference proteome</keyword>
<evidence type="ECO:0000313" key="2">
    <source>
        <dbReference type="EMBL" id="OUP56809.1"/>
    </source>
</evidence>
<reference evidence="3" key="1">
    <citation type="submission" date="2017-04" db="EMBL/GenBank/DDBJ databases">
        <title>Function of individual gut microbiota members based on whole genome sequencing of pure cultures obtained from chicken caecum.</title>
        <authorList>
            <person name="Medvecky M."/>
            <person name="Cejkova D."/>
            <person name="Polansky O."/>
            <person name="Karasova D."/>
            <person name="Kubasova T."/>
            <person name="Cizek A."/>
            <person name="Rychlik I."/>
        </authorList>
    </citation>
    <scope>NUCLEOTIDE SEQUENCE [LARGE SCALE GENOMIC DNA]</scope>
    <source>
        <strain evidence="3">An178</strain>
    </source>
</reference>
<sequence>MKRKMLLILSLLIKQIASVTVNSACMMHYGQSKEPASLQRLKKQRKYQ</sequence>
<dbReference type="Proteomes" id="UP000195447">
    <property type="component" value="Unassembled WGS sequence"/>
</dbReference>
<proteinExistence type="predicted"/>
<evidence type="ECO:0008006" key="4">
    <source>
        <dbReference type="Google" id="ProtNLM"/>
    </source>
</evidence>
<accession>A0A1Y4LMQ8</accession>
<dbReference type="NCBIfam" id="TIGR04223">
    <property type="entry name" value="quorum_AgrD"/>
    <property type="match status" value="1"/>
</dbReference>
<evidence type="ECO:0000256" key="1">
    <source>
        <dbReference type="SAM" id="SignalP"/>
    </source>
</evidence>
<dbReference type="InterPro" id="IPR009229">
    <property type="entry name" value="AgrD"/>
</dbReference>
<dbReference type="AlphaFoldDB" id="A0A1Y4LMQ8"/>
<keyword evidence="1" id="KW-0732">Signal</keyword>
<name>A0A1Y4LMQ8_9FIRM</name>
<feature type="signal peptide" evidence="1">
    <location>
        <begin position="1"/>
        <end position="19"/>
    </location>
</feature>
<gene>
    <name evidence="2" type="ORF">B5F14_09515</name>
</gene>
<protein>
    <recommendedName>
        <fullName evidence="4">Cyclic lactone autoinducer peptide</fullName>
    </recommendedName>
</protein>
<dbReference type="RefSeq" id="WP_087159137.1">
    <property type="nucleotide sequence ID" value="NZ_JACJKM010000025.1"/>
</dbReference>
<comment type="caution">
    <text evidence="2">The sequence shown here is derived from an EMBL/GenBank/DDBJ whole genome shotgun (WGS) entry which is preliminary data.</text>
</comment>
<dbReference type="EMBL" id="NFKM01000024">
    <property type="protein sequence ID" value="OUP56809.1"/>
    <property type="molecule type" value="Genomic_DNA"/>
</dbReference>
<feature type="chain" id="PRO_5038836046" description="Cyclic lactone autoinducer peptide" evidence="1">
    <location>
        <begin position="20"/>
        <end position="48"/>
    </location>
</feature>
<evidence type="ECO:0000313" key="3">
    <source>
        <dbReference type="Proteomes" id="UP000195447"/>
    </source>
</evidence>
<organism evidence="2 3">
    <name type="scientific">Faecalitalea cylindroides</name>
    <dbReference type="NCBI Taxonomy" id="39483"/>
    <lineage>
        <taxon>Bacteria</taxon>
        <taxon>Bacillati</taxon>
        <taxon>Bacillota</taxon>
        <taxon>Erysipelotrichia</taxon>
        <taxon>Erysipelotrichales</taxon>
        <taxon>Erysipelotrichaceae</taxon>
        <taxon>Faecalitalea</taxon>
    </lineage>
</organism>